<dbReference type="EMBL" id="GL996510">
    <property type="protein sequence ID" value="EGV66338.1"/>
    <property type="molecule type" value="Genomic_DNA"/>
</dbReference>
<proteinExistence type="inferred from homology"/>
<gene>
    <name evidence="4" type="ORF">CANTEDRAFT_100766</name>
</gene>
<name>G3AXC4_CANTC</name>
<dbReference type="InterPro" id="IPR052616">
    <property type="entry name" value="SYO1-like"/>
</dbReference>
<dbReference type="OrthoDB" id="288703at2759"/>
<dbReference type="HOGENOM" id="CLU_446315_0_0_1"/>
<dbReference type="GO" id="GO:0006606">
    <property type="term" value="P:protein import into nucleus"/>
    <property type="evidence" value="ECO:0007669"/>
    <property type="project" value="TreeGrafter"/>
</dbReference>
<dbReference type="KEGG" id="cten:18245409"/>
<feature type="domain" description="SYO1-like TPR repeats" evidence="3">
    <location>
        <begin position="413"/>
        <end position="640"/>
    </location>
</feature>
<dbReference type="eggNOG" id="ENOG502QWR9">
    <property type="taxonomic scope" value="Eukaryota"/>
</dbReference>
<comment type="similarity">
    <text evidence="1">Belongs to the nuclear import and ribosome assembly adapter family.</text>
</comment>
<accession>G3AXC4</accession>
<protein>
    <recommendedName>
        <fullName evidence="3">SYO1-like TPR repeats domain-containing protein</fullName>
    </recommendedName>
</protein>
<dbReference type="GO" id="GO:0051082">
    <property type="term" value="F:unfolded protein binding"/>
    <property type="evidence" value="ECO:0007669"/>
    <property type="project" value="TreeGrafter"/>
</dbReference>
<keyword evidence="5" id="KW-1185">Reference proteome</keyword>
<dbReference type="Pfam" id="PF25567">
    <property type="entry name" value="TPR_SYO1"/>
    <property type="match status" value="1"/>
</dbReference>
<dbReference type="InterPro" id="IPR057990">
    <property type="entry name" value="TPR_SYO1"/>
</dbReference>
<dbReference type="CDD" id="cd13394">
    <property type="entry name" value="Syo1_like"/>
    <property type="match status" value="1"/>
</dbReference>
<reference evidence="4 5" key="1">
    <citation type="journal article" date="2011" name="Proc. Natl. Acad. Sci. U.S.A.">
        <title>Comparative genomics of xylose-fermenting fungi for enhanced biofuel production.</title>
        <authorList>
            <person name="Wohlbach D.J."/>
            <person name="Kuo A."/>
            <person name="Sato T.K."/>
            <person name="Potts K.M."/>
            <person name="Salamov A.A."/>
            <person name="LaButti K.M."/>
            <person name="Sun H."/>
            <person name="Clum A."/>
            <person name="Pangilinan J.L."/>
            <person name="Lindquist E.A."/>
            <person name="Lucas S."/>
            <person name="Lapidus A."/>
            <person name="Jin M."/>
            <person name="Gunawan C."/>
            <person name="Balan V."/>
            <person name="Dale B.E."/>
            <person name="Jeffries T.W."/>
            <person name="Zinkel R."/>
            <person name="Barry K.W."/>
            <person name="Grigoriev I.V."/>
            <person name="Gasch A.P."/>
        </authorList>
    </citation>
    <scope>NUCLEOTIDE SEQUENCE [LARGE SCALE GENOMIC DNA]</scope>
    <source>
        <strain evidence="5">ATCC 10573 / BCRC 21748 / CBS 615 / JCM 9827 / NBRC 10315 / NRRL Y-1498 / VKM Y-70</strain>
    </source>
</reference>
<dbReference type="GeneID" id="18245409"/>
<feature type="region of interest" description="Disordered" evidence="2">
    <location>
        <begin position="1"/>
        <end position="38"/>
    </location>
</feature>
<evidence type="ECO:0000313" key="4">
    <source>
        <dbReference type="EMBL" id="EGV66338.1"/>
    </source>
</evidence>
<dbReference type="GO" id="GO:0042273">
    <property type="term" value="P:ribosomal large subunit biogenesis"/>
    <property type="evidence" value="ECO:0007669"/>
    <property type="project" value="TreeGrafter"/>
</dbReference>
<feature type="compositionally biased region" description="Basic residues" evidence="2">
    <location>
        <begin position="1"/>
        <end position="18"/>
    </location>
</feature>
<sequence length="641" mass="73223">MGKLKKGRRNQRARHNPIGKKGQNGVSDGGEAKKDETTRNNRILPLIEKLSSSSTNDRSMALGAITVLCEDNRMRKLLLKEKLVQIIMEQCLNDNSDEVVVEAFGLLRNIGIDEGYDILKYYWRSNIWITIENSLKKVQESFKYLQQPPSKELTKKQKEDEKSKQQLLFDFTEHLLSLVVVIASGSDDLYDMVFEKLEPVLNLAIDLINFNISSNKLSIKLFNTLLDFIYEFCSESNEFIQKLATSNFSLESVNTFVHSESQKSNNLGKAYVGGITFHINEVMKMNSSKNQVCHKILSSLFNNLTTIDLEQLKSDLNSKDNANEPLYASAPEITQDIDQQIAGSSAEKDLAKANLQNIEIVLDLTTSVFEYLAINENFEEPPELSPELIELIFKVIVPSIIELIKFNQANENILSLSDKLIVCLNNLAWLLLSSESLPVEWFNVSSAIWDLTIEVSQTDDELLQKDCLNLLWAITKALGPEIKSKIDPQMINQLIQKCNDYISDWTSGNFNPDHLEYYLAIIGFSGSVAIIIDNTTVTYQISEFLLRTIEVFISVHNLPAAVELVLESLNLIFEIFGDKSYAYDNEIYVQKQYNQRLRQYELPAKEMYKKIDKHKYAELKIKGEETFINIGRFIQYKESEQ</sequence>
<dbReference type="PANTHER" id="PTHR13347:SF1">
    <property type="entry name" value="HEAT REPEAT-CONTAINING PROTEIN 3"/>
    <property type="match status" value="1"/>
</dbReference>
<evidence type="ECO:0000313" key="5">
    <source>
        <dbReference type="Proteomes" id="UP000000707"/>
    </source>
</evidence>
<dbReference type="Proteomes" id="UP000000707">
    <property type="component" value="Unassembled WGS sequence"/>
</dbReference>
<dbReference type="AlphaFoldDB" id="G3AXC4"/>
<dbReference type="RefSeq" id="XP_006683596.1">
    <property type="nucleotide sequence ID" value="XM_006683533.1"/>
</dbReference>
<dbReference type="Gene3D" id="1.25.10.10">
    <property type="entry name" value="Leucine-rich Repeat Variant"/>
    <property type="match status" value="1"/>
</dbReference>
<evidence type="ECO:0000259" key="3">
    <source>
        <dbReference type="Pfam" id="PF25567"/>
    </source>
</evidence>
<evidence type="ECO:0000256" key="2">
    <source>
        <dbReference type="SAM" id="MobiDB-lite"/>
    </source>
</evidence>
<dbReference type="STRING" id="590646.G3AXC4"/>
<evidence type="ECO:0000256" key="1">
    <source>
        <dbReference type="ARBA" id="ARBA00049983"/>
    </source>
</evidence>
<dbReference type="SUPFAM" id="SSF48371">
    <property type="entry name" value="ARM repeat"/>
    <property type="match status" value="1"/>
</dbReference>
<organism evidence="5">
    <name type="scientific">Candida tenuis (strain ATCC 10573 / BCRC 21748 / CBS 615 / JCM 9827 / NBRC 10315 / NRRL Y-1498 / VKM Y-70)</name>
    <name type="common">Yeast</name>
    <name type="synonym">Yamadazyma tenuis</name>
    <dbReference type="NCBI Taxonomy" id="590646"/>
    <lineage>
        <taxon>Eukaryota</taxon>
        <taxon>Fungi</taxon>
        <taxon>Dikarya</taxon>
        <taxon>Ascomycota</taxon>
        <taxon>Saccharomycotina</taxon>
        <taxon>Pichiomycetes</taxon>
        <taxon>Debaryomycetaceae</taxon>
        <taxon>Yamadazyma</taxon>
    </lineage>
</organism>
<dbReference type="InterPro" id="IPR016024">
    <property type="entry name" value="ARM-type_fold"/>
</dbReference>
<dbReference type="InterPro" id="IPR011989">
    <property type="entry name" value="ARM-like"/>
</dbReference>
<dbReference type="PANTHER" id="PTHR13347">
    <property type="entry name" value="HEAT REPEAT-CONTAINING PROTEIN 3"/>
    <property type="match status" value="1"/>
</dbReference>